<protein>
    <submittedName>
        <fullName evidence="1">Uncharacterized protein</fullName>
    </submittedName>
</protein>
<accession>A0A6C0B3D6</accession>
<proteinExistence type="predicted"/>
<dbReference type="AlphaFoldDB" id="A0A6C0B3D6"/>
<sequence>MTYRFVSFPPIRNDINNTVLTAPRAMPFKDANASGDSVFSFGRSTYMRSLDLSLTNSKTPAKTKQVIWKKQFYGGTNRDASSIASKRRTTTIGLSSTNELGGKITFS</sequence>
<dbReference type="EMBL" id="MN739053">
    <property type="protein sequence ID" value="QHS86314.1"/>
    <property type="molecule type" value="Genomic_DNA"/>
</dbReference>
<name>A0A6C0B3D6_9ZZZZ</name>
<evidence type="ECO:0000313" key="1">
    <source>
        <dbReference type="EMBL" id="QHS86314.1"/>
    </source>
</evidence>
<organism evidence="1">
    <name type="scientific">viral metagenome</name>
    <dbReference type="NCBI Taxonomy" id="1070528"/>
    <lineage>
        <taxon>unclassified sequences</taxon>
        <taxon>metagenomes</taxon>
        <taxon>organismal metagenomes</taxon>
    </lineage>
</organism>
<reference evidence="1" key="1">
    <citation type="journal article" date="2020" name="Nature">
        <title>Giant virus diversity and host interactions through global metagenomics.</title>
        <authorList>
            <person name="Schulz F."/>
            <person name="Roux S."/>
            <person name="Paez-Espino D."/>
            <person name="Jungbluth S."/>
            <person name="Walsh D.A."/>
            <person name="Denef V.J."/>
            <person name="McMahon K.D."/>
            <person name="Konstantinidis K.T."/>
            <person name="Eloe-Fadrosh E.A."/>
            <person name="Kyrpides N.C."/>
            <person name="Woyke T."/>
        </authorList>
    </citation>
    <scope>NUCLEOTIDE SEQUENCE</scope>
    <source>
        <strain evidence="1">GVMAG-M-3300009187-29</strain>
    </source>
</reference>